<keyword evidence="2" id="KW-0808">Transferase</keyword>
<evidence type="ECO:0000313" key="5">
    <source>
        <dbReference type="RefSeq" id="XP_018335774.2"/>
    </source>
</evidence>
<dbReference type="PANTHER" id="PTHR11783">
    <property type="entry name" value="SULFOTRANSFERASE SULT"/>
    <property type="match status" value="1"/>
</dbReference>
<dbReference type="InterPro" id="IPR000863">
    <property type="entry name" value="Sulfotransferase_dom"/>
</dbReference>
<organism evidence="4 5">
    <name type="scientific">Agrilus planipennis</name>
    <name type="common">Emerald ash borer</name>
    <name type="synonym">Agrilus marcopoli</name>
    <dbReference type="NCBI Taxonomy" id="224129"/>
    <lineage>
        <taxon>Eukaryota</taxon>
        <taxon>Metazoa</taxon>
        <taxon>Ecdysozoa</taxon>
        <taxon>Arthropoda</taxon>
        <taxon>Hexapoda</taxon>
        <taxon>Insecta</taxon>
        <taxon>Pterygota</taxon>
        <taxon>Neoptera</taxon>
        <taxon>Endopterygota</taxon>
        <taxon>Coleoptera</taxon>
        <taxon>Polyphaga</taxon>
        <taxon>Elateriformia</taxon>
        <taxon>Buprestoidea</taxon>
        <taxon>Buprestidae</taxon>
        <taxon>Agrilinae</taxon>
        <taxon>Agrilus</taxon>
    </lineage>
</organism>
<comment type="similarity">
    <text evidence="1">Belongs to the sulfotransferase 1 family.</text>
</comment>
<gene>
    <name evidence="5" type="primary">LOC108744485</name>
</gene>
<protein>
    <submittedName>
        <fullName evidence="5">Sulfotransferase family cytosolic 1B member 1-like</fullName>
    </submittedName>
</protein>
<evidence type="ECO:0000259" key="3">
    <source>
        <dbReference type="Pfam" id="PF00685"/>
    </source>
</evidence>
<dbReference type="OrthoDB" id="205623at2759"/>
<dbReference type="GO" id="GO:0008146">
    <property type="term" value="F:sulfotransferase activity"/>
    <property type="evidence" value="ECO:0007669"/>
    <property type="project" value="InterPro"/>
</dbReference>
<sequence length="225" mass="26431">MLSFFPGDDKNAFSEDIENSIEWARNQSRPRFIKTHLGMDFLPSQIHTVKPKIIFSIRNTKDVAVSFYHHMCNLHRMNTSFQNYVDTFLDGTFPPGSYWEYLAHYSKIVEDPNVFILSFEEMKKDFRGVVKNTAKFLEKEISEEQIDELVDFLSFENMKDNKAVNLAPVLENISKIRNDHSTSFLRRGKVGDWVNYINAETSERFDELNEKYSKYELVRRANSSL</sequence>
<evidence type="ECO:0000313" key="4">
    <source>
        <dbReference type="Proteomes" id="UP000192223"/>
    </source>
</evidence>
<evidence type="ECO:0000256" key="2">
    <source>
        <dbReference type="ARBA" id="ARBA00022679"/>
    </source>
</evidence>
<dbReference type="AlphaFoldDB" id="A0A1W4XIG5"/>
<dbReference type="KEGG" id="apln:108744485"/>
<proteinExistence type="inferred from homology"/>
<name>A0A1W4XIG5_AGRPL</name>
<accession>A0A1W4XIG5</accession>
<dbReference type="Gene3D" id="3.40.50.300">
    <property type="entry name" value="P-loop containing nucleotide triphosphate hydrolases"/>
    <property type="match status" value="1"/>
</dbReference>
<dbReference type="RefSeq" id="XP_018335774.2">
    <property type="nucleotide sequence ID" value="XM_018480272.2"/>
</dbReference>
<dbReference type="InParanoid" id="A0A1W4XIG5"/>
<dbReference type="GeneID" id="108744485"/>
<keyword evidence="4" id="KW-1185">Reference proteome</keyword>
<dbReference type="STRING" id="224129.A0A1W4XIG5"/>
<dbReference type="Proteomes" id="UP000192223">
    <property type="component" value="Unplaced"/>
</dbReference>
<dbReference type="InterPro" id="IPR027417">
    <property type="entry name" value="P-loop_NTPase"/>
</dbReference>
<dbReference type="SUPFAM" id="SSF52540">
    <property type="entry name" value="P-loop containing nucleoside triphosphate hydrolases"/>
    <property type="match status" value="1"/>
</dbReference>
<reference evidence="5" key="1">
    <citation type="submission" date="2025-08" db="UniProtKB">
        <authorList>
            <consortium name="RefSeq"/>
        </authorList>
    </citation>
    <scope>IDENTIFICATION</scope>
    <source>
        <tissue evidence="5">Entire body</tissue>
    </source>
</reference>
<evidence type="ECO:0000256" key="1">
    <source>
        <dbReference type="ARBA" id="ARBA00005771"/>
    </source>
</evidence>
<dbReference type="Pfam" id="PF00685">
    <property type="entry name" value="Sulfotransfer_1"/>
    <property type="match status" value="1"/>
</dbReference>
<feature type="domain" description="Sulfotransferase" evidence="3">
    <location>
        <begin position="15"/>
        <end position="211"/>
    </location>
</feature>